<evidence type="ECO:0000313" key="3">
    <source>
        <dbReference type="Proteomes" id="UP000238164"/>
    </source>
</evidence>
<dbReference type="PANTHER" id="PTHR30292">
    <property type="entry name" value="UNCHARACTERIZED PROTEIN YBGL-RELATED"/>
    <property type="match status" value="1"/>
</dbReference>
<gene>
    <name evidence="2" type="ORF">MPLG2_2208</name>
</gene>
<dbReference type="InterPro" id="IPR005501">
    <property type="entry name" value="LamB/YcsF/PxpA-like"/>
</dbReference>
<evidence type="ECO:0000313" key="2">
    <source>
        <dbReference type="EMBL" id="SPD87237.1"/>
    </source>
</evidence>
<evidence type="ECO:0000256" key="1">
    <source>
        <dbReference type="SAM" id="MobiDB-lite"/>
    </source>
</evidence>
<evidence type="ECO:0008006" key="4">
    <source>
        <dbReference type="Google" id="ProtNLM"/>
    </source>
</evidence>
<dbReference type="KEGG" id="mgg:MPLG2_2208"/>
<dbReference type="EMBL" id="LT985188">
    <property type="protein sequence ID" value="SPD87237.1"/>
    <property type="molecule type" value="Genomic_DNA"/>
</dbReference>
<dbReference type="InterPro" id="IPR011330">
    <property type="entry name" value="Glyco_hydro/deAcase_b/a-brl"/>
</dbReference>
<dbReference type="Pfam" id="PF03746">
    <property type="entry name" value="LamB_YcsF"/>
    <property type="match status" value="1"/>
</dbReference>
<feature type="region of interest" description="Disordered" evidence="1">
    <location>
        <begin position="1"/>
        <end position="27"/>
    </location>
</feature>
<name>A0A2N9JIG2_9ACTN</name>
<reference evidence="2 3" key="1">
    <citation type="submission" date="2018-02" db="EMBL/GenBank/DDBJ databases">
        <authorList>
            <person name="Cohen D.B."/>
            <person name="Kent A.D."/>
        </authorList>
    </citation>
    <scope>NUCLEOTIDE SEQUENCE [LARGE SCALE GENOMIC DNA]</scope>
    <source>
        <strain evidence="2">1</strain>
    </source>
</reference>
<feature type="region of interest" description="Disordered" evidence="1">
    <location>
        <begin position="226"/>
        <end position="288"/>
    </location>
</feature>
<organism evidence="2 3">
    <name type="scientific">Micropruina glycogenica</name>
    <dbReference type="NCBI Taxonomy" id="75385"/>
    <lineage>
        <taxon>Bacteria</taxon>
        <taxon>Bacillati</taxon>
        <taxon>Actinomycetota</taxon>
        <taxon>Actinomycetes</taxon>
        <taxon>Propionibacteriales</taxon>
        <taxon>Nocardioidaceae</taxon>
        <taxon>Micropruina</taxon>
    </lineage>
</organism>
<protein>
    <recommendedName>
        <fullName evidence="4">LamB/YcsF family protein</fullName>
    </recommendedName>
</protein>
<dbReference type="Proteomes" id="UP000238164">
    <property type="component" value="Chromosome 1"/>
</dbReference>
<dbReference type="SUPFAM" id="SSF88713">
    <property type="entry name" value="Glycoside hydrolase/deacetylase"/>
    <property type="match status" value="1"/>
</dbReference>
<dbReference type="PANTHER" id="PTHR30292:SF0">
    <property type="entry name" value="5-OXOPROLINASE SUBUNIT A"/>
    <property type="match status" value="1"/>
</dbReference>
<sequence length="288" mass="31199">MNLDRVGDPNQPEVRIGGQPLGHRARQHGDTEFGRHRRLHARGLQRPLHRGVISVHRPGQHQRYVRECCASSMRTKVASRLLSITPPAHPLLRPITSAKTVLPLSLADCLRSVHSIEEESQMQSRIDLVADLGEGFGDWCMGDDAALLEIVSSANVACGFHAGDPRIMDATTRTCATWPGTDGWSVWSQFVPTTPRRCATPPGPSTQNLVAACRFSCATTCWVTASGSPRSAPAGSRPRSSDATWAVRRTTSSGPGRSSTSTTSRSPQPTSRARPGSLWKHPSTSTWA</sequence>
<proteinExistence type="predicted"/>
<accession>A0A2N9JIG2</accession>
<feature type="compositionally biased region" description="Low complexity" evidence="1">
    <location>
        <begin position="248"/>
        <end position="275"/>
    </location>
</feature>
<keyword evidence="3" id="KW-1185">Reference proteome</keyword>
<feature type="compositionally biased region" description="Low complexity" evidence="1">
    <location>
        <begin position="226"/>
        <end position="238"/>
    </location>
</feature>
<dbReference type="AlphaFoldDB" id="A0A2N9JIG2"/>
<dbReference type="GO" id="GO:0005975">
    <property type="term" value="P:carbohydrate metabolic process"/>
    <property type="evidence" value="ECO:0007669"/>
    <property type="project" value="InterPro"/>
</dbReference>
<dbReference type="Gene3D" id="3.20.20.370">
    <property type="entry name" value="Glycoside hydrolase/deacetylase"/>
    <property type="match status" value="1"/>
</dbReference>